<gene>
    <name evidence="11" type="ORF">EV688_106145</name>
</gene>
<dbReference type="AlphaFoldDB" id="A0A4R2KQQ8"/>
<evidence type="ECO:0000256" key="10">
    <source>
        <dbReference type="ARBA" id="ARBA00048807"/>
    </source>
</evidence>
<dbReference type="EMBL" id="SLWX01000006">
    <property type="protein sequence ID" value="TCO75954.1"/>
    <property type="molecule type" value="Genomic_DNA"/>
</dbReference>
<reference evidence="11 12" key="1">
    <citation type="submission" date="2019-03" db="EMBL/GenBank/DDBJ databases">
        <title>Genomic Encyclopedia of Type Strains, Phase IV (KMG-IV): sequencing the most valuable type-strain genomes for metagenomic binning, comparative biology and taxonomic classification.</title>
        <authorList>
            <person name="Goeker M."/>
        </authorList>
    </citation>
    <scope>NUCLEOTIDE SEQUENCE [LARGE SCALE GENOMIC DNA]</scope>
    <source>
        <strain evidence="11 12">DSM 23344</strain>
    </source>
</reference>
<evidence type="ECO:0000313" key="12">
    <source>
        <dbReference type="Proteomes" id="UP000294980"/>
    </source>
</evidence>
<dbReference type="GO" id="GO:0046872">
    <property type="term" value="F:metal ion binding"/>
    <property type="evidence" value="ECO:0007669"/>
    <property type="project" value="UniProtKB-KW"/>
</dbReference>
<keyword evidence="12" id="KW-1185">Reference proteome</keyword>
<dbReference type="GO" id="GO:0070497">
    <property type="term" value="F:6-carboxytetrahydropterin synthase activity"/>
    <property type="evidence" value="ECO:0007669"/>
    <property type="project" value="UniProtKB-EC"/>
</dbReference>
<evidence type="ECO:0000256" key="4">
    <source>
        <dbReference type="ARBA" id="ARBA00012982"/>
    </source>
</evidence>
<keyword evidence="6" id="KW-0479">Metal-binding</keyword>
<comment type="similarity">
    <text evidence="3">Belongs to the PTPS family. QueD subfamily.</text>
</comment>
<dbReference type="PANTHER" id="PTHR12589">
    <property type="entry name" value="PYRUVOYL TETRAHYDROBIOPTERIN SYNTHASE"/>
    <property type="match status" value="1"/>
</dbReference>
<dbReference type="Pfam" id="PF01242">
    <property type="entry name" value="PTPS"/>
    <property type="match status" value="1"/>
</dbReference>
<dbReference type="InterPro" id="IPR038418">
    <property type="entry name" value="6-PTP_synth/QueD_sf"/>
</dbReference>
<evidence type="ECO:0000256" key="9">
    <source>
        <dbReference type="ARBA" id="ARBA00031449"/>
    </source>
</evidence>
<keyword evidence="8" id="KW-0456">Lyase</keyword>
<sequence length="164" mass="18432">MNNQEPQLATLYIDKESHKFSAAHYTIFSATERERLHGHNYSVSAKIVAPMGNNGFAADYNVYKNRIKRLCDELDEYMILPEHSPHQTLEDGGTHYRVAFANDTLHFLKSDTLVLPIVNATVEEFSRYLLARVIADSRGEDLREVQICVASGPGQKGCTTWTAG</sequence>
<comment type="pathway">
    <text evidence="2">Purine metabolism; 7-cyano-7-deazaguanine biosynthesis.</text>
</comment>
<name>A0A4R2KQQ8_9GAMM</name>
<evidence type="ECO:0000256" key="3">
    <source>
        <dbReference type="ARBA" id="ARBA00008900"/>
    </source>
</evidence>
<comment type="caution">
    <text evidence="11">The sequence shown here is derived from an EMBL/GenBank/DDBJ whole genome shotgun (WGS) entry which is preliminary data.</text>
</comment>
<comment type="catalytic activity">
    <reaction evidence="10">
        <text>7,8-dihydroneopterin 3'-triphosphate + H2O = 6-carboxy-5,6,7,8-tetrahydropterin + triphosphate + acetaldehyde + 2 H(+)</text>
        <dbReference type="Rhea" id="RHEA:27966"/>
        <dbReference type="ChEBI" id="CHEBI:15343"/>
        <dbReference type="ChEBI" id="CHEBI:15377"/>
        <dbReference type="ChEBI" id="CHEBI:15378"/>
        <dbReference type="ChEBI" id="CHEBI:18036"/>
        <dbReference type="ChEBI" id="CHEBI:58462"/>
        <dbReference type="ChEBI" id="CHEBI:61032"/>
        <dbReference type="EC" id="4.1.2.50"/>
    </reaction>
</comment>
<evidence type="ECO:0000256" key="2">
    <source>
        <dbReference type="ARBA" id="ARBA00005061"/>
    </source>
</evidence>
<evidence type="ECO:0000313" key="11">
    <source>
        <dbReference type="EMBL" id="TCO75954.1"/>
    </source>
</evidence>
<comment type="cofactor">
    <cofactor evidence="1">
        <name>Zn(2+)</name>
        <dbReference type="ChEBI" id="CHEBI:29105"/>
    </cofactor>
</comment>
<protein>
    <recommendedName>
        <fullName evidence="5">6-carboxy-5,6,7,8-tetrahydropterin synthase</fullName>
        <ecNumber evidence="4">4.1.2.50</ecNumber>
    </recommendedName>
    <alternativeName>
        <fullName evidence="9">Queuosine biosynthesis protein QueD</fullName>
    </alternativeName>
</protein>
<dbReference type="SUPFAM" id="SSF55620">
    <property type="entry name" value="Tetrahydrobiopterin biosynthesis enzymes-like"/>
    <property type="match status" value="1"/>
</dbReference>
<keyword evidence="7" id="KW-0862">Zinc</keyword>
<dbReference type="Gene3D" id="3.30.479.10">
    <property type="entry name" value="6-pyruvoyl tetrahydropterin synthase/QueD"/>
    <property type="match status" value="1"/>
</dbReference>
<dbReference type="EC" id="4.1.2.50" evidence="4"/>
<evidence type="ECO:0000256" key="7">
    <source>
        <dbReference type="ARBA" id="ARBA00022833"/>
    </source>
</evidence>
<proteinExistence type="inferred from homology"/>
<evidence type="ECO:0000256" key="1">
    <source>
        <dbReference type="ARBA" id="ARBA00001947"/>
    </source>
</evidence>
<dbReference type="InterPro" id="IPR007115">
    <property type="entry name" value="6-PTP_synth/QueD"/>
</dbReference>
<dbReference type="UniPathway" id="UPA00391"/>
<evidence type="ECO:0000256" key="5">
    <source>
        <dbReference type="ARBA" id="ARBA00018141"/>
    </source>
</evidence>
<evidence type="ECO:0000256" key="8">
    <source>
        <dbReference type="ARBA" id="ARBA00023239"/>
    </source>
</evidence>
<dbReference type="PANTHER" id="PTHR12589:SF7">
    <property type="entry name" value="6-PYRUVOYL TETRAHYDROBIOPTERIN SYNTHASE"/>
    <property type="match status" value="1"/>
</dbReference>
<dbReference type="RefSeq" id="WP_240624266.1">
    <property type="nucleotide sequence ID" value="NZ_QQSW01000005.1"/>
</dbReference>
<organism evidence="11 12">
    <name type="scientific">Chromatocurvus halotolerans</name>
    <dbReference type="NCBI Taxonomy" id="1132028"/>
    <lineage>
        <taxon>Bacteria</taxon>
        <taxon>Pseudomonadati</taxon>
        <taxon>Pseudomonadota</taxon>
        <taxon>Gammaproteobacteria</taxon>
        <taxon>Cellvibrionales</taxon>
        <taxon>Halieaceae</taxon>
        <taxon>Chromatocurvus</taxon>
    </lineage>
</organism>
<evidence type="ECO:0000256" key="6">
    <source>
        <dbReference type="ARBA" id="ARBA00022723"/>
    </source>
</evidence>
<dbReference type="Proteomes" id="UP000294980">
    <property type="component" value="Unassembled WGS sequence"/>
</dbReference>
<accession>A0A4R2KQQ8</accession>